<proteinExistence type="predicted"/>
<dbReference type="SUPFAM" id="SSF46689">
    <property type="entry name" value="Homeodomain-like"/>
    <property type="match status" value="1"/>
</dbReference>
<organism evidence="2 3">
    <name type="scientific">Microcystis aeruginosa NIES-44</name>
    <dbReference type="NCBI Taxonomy" id="449439"/>
    <lineage>
        <taxon>Bacteria</taxon>
        <taxon>Bacillati</taxon>
        <taxon>Cyanobacteriota</taxon>
        <taxon>Cyanophyceae</taxon>
        <taxon>Oscillatoriophycideae</taxon>
        <taxon>Chroococcales</taxon>
        <taxon>Microcystaceae</taxon>
        <taxon>Microcystis</taxon>
    </lineage>
</organism>
<protein>
    <submittedName>
        <fullName evidence="2">Uncharacterized protein</fullName>
    </submittedName>
</protein>
<accession>A0A0A1VVL2</accession>
<dbReference type="RefSeq" id="WP_045359021.1">
    <property type="nucleotide sequence ID" value="NZ_BBPA01000036.1"/>
</dbReference>
<evidence type="ECO:0000313" key="3">
    <source>
        <dbReference type="Proteomes" id="UP000030321"/>
    </source>
</evidence>
<reference evidence="3" key="1">
    <citation type="journal article" date="2015" name="Genome">
        <title>Whole Genome Sequence of the Non-Microcystin-Producing Microcystis aeruginosa Strain NIES-44.</title>
        <authorList>
            <person name="Okano K."/>
            <person name="Miyata N."/>
            <person name="Ozaki Y."/>
        </authorList>
    </citation>
    <scope>NUCLEOTIDE SEQUENCE [LARGE SCALE GENOMIC DNA]</scope>
    <source>
        <strain evidence="3">NIES-44</strain>
    </source>
</reference>
<dbReference type="Proteomes" id="UP000030321">
    <property type="component" value="Unassembled WGS sequence"/>
</dbReference>
<dbReference type="AlphaFoldDB" id="A0A0A1VVL2"/>
<dbReference type="EMBL" id="BBPA01000036">
    <property type="protein sequence ID" value="GAL93314.1"/>
    <property type="molecule type" value="Genomic_DNA"/>
</dbReference>
<name>A0A0A1VVL2_MICAE</name>
<comment type="caution">
    <text evidence="2">The sequence shown here is derived from an EMBL/GenBank/DDBJ whole genome shotgun (WGS) entry which is preliminary data.</text>
</comment>
<reference evidence="2" key="2">
    <citation type="journal article" date="2015" name="Genome Announc.">
        <title>Whole Genome Sequence of the Non-Microcystin-Producing Microcystis aeruginosa Strain NIES-44.</title>
        <authorList>
            <person name="Okano K."/>
            <person name="Miyata N."/>
            <person name="Ozaki Y."/>
        </authorList>
    </citation>
    <scope>NUCLEOTIDE SEQUENCE</scope>
    <source>
        <strain evidence="2">NIES-44</strain>
    </source>
</reference>
<dbReference type="EMBL" id="BBPA01000039">
    <property type="protein sequence ID" value="GAL93503.1"/>
    <property type="molecule type" value="Genomic_DNA"/>
</dbReference>
<evidence type="ECO:0000313" key="1">
    <source>
        <dbReference type="EMBL" id="GAL93314.1"/>
    </source>
</evidence>
<gene>
    <name evidence="1" type="ORF">N44_02001</name>
    <name evidence="2" type="ORF">N44_02190</name>
</gene>
<dbReference type="Pfam" id="PF13565">
    <property type="entry name" value="HTH_32"/>
    <property type="match status" value="1"/>
</dbReference>
<sequence length="163" mass="18879">MAGVSKIEIRESEAELKELLRQEKTGSGKERIQVLYLLKTKKAKTVTEAAEMIGRNRVTVQDWVGKYRQGGLEKLLSKKVGTGRPRKVPQWAEKALEKRLKENQGFDSQVEICEWLEKKIGIKAKYKTVHKLVYYRLKASPKIARPKSLEQSEERLEYFKKTS</sequence>
<evidence type="ECO:0000313" key="2">
    <source>
        <dbReference type="EMBL" id="GAL93503.1"/>
    </source>
</evidence>
<dbReference type="InterPro" id="IPR009057">
    <property type="entry name" value="Homeodomain-like_sf"/>
</dbReference>